<keyword evidence="3" id="KW-1185">Reference proteome</keyword>
<proteinExistence type="predicted"/>
<reference evidence="2" key="1">
    <citation type="submission" date="2024-02" db="EMBL/GenBank/DDBJ databases">
        <authorList>
            <consortium name="ELIXIR-Norway"/>
            <consortium name="Elixir Norway"/>
        </authorList>
    </citation>
    <scope>NUCLEOTIDE SEQUENCE</scope>
</reference>
<feature type="region of interest" description="Disordered" evidence="1">
    <location>
        <begin position="87"/>
        <end position="109"/>
    </location>
</feature>
<protein>
    <submittedName>
        <fullName evidence="2">Uncharacterized protein</fullName>
    </submittedName>
</protein>
<name>A0ABP0UKY2_9BRYO</name>
<dbReference type="Pfam" id="PF14009">
    <property type="entry name" value="PADRE"/>
    <property type="match status" value="1"/>
</dbReference>
<evidence type="ECO:0000313" key="3">
    <source>
        <dbReference type="Proteomes" id="UP001497512"/>
    </source>
</evidence>
<accession>A0ABP0UKY2</accession>
<sequence length="166" mass="18011">MGNASVCGAKGDEPFVTVLRGNGAVLTFFSPMRVADLLQEYSGHFVCHSSSLLLMHEVKLLPPHTILTPWETYFLLPFPASRKSNCDDLGSASSSSPCRADDPQQQRQDTGTMKFVISNELFAKILTGSIAEEVNMSKSRGRSAEKTPLLLEMLKSSSIGEAVTAE</sequence>
<dbReference type="InterPro" id="IPR025322">
    <property type="entry name" value="PADRE_dom"/>
</dbReference>
<organism evidence="2 3">
    <name type="scientific">Sphagnum troendelagicum</name>
    <dbReference type="NCBI Taxonomy" id="128251"/>
    <lineage>
        <taxon>Eukaryota</taxon>
        <taxon>Viridiplantae</taxon>
        <taxon>Streptophyta</taxon>
        <taxon>Embryophyta</taxon>
        <taxon>Bryophyta</taxon>
        <taxon>Sphagnophytina</taxon>
        <taxon>Sphagnopsida</taxon>
        <taxon>Sphagnales</taxon>
        <taxon>Sphagnaceae</taxon>
        <taxon>Sphagnum</taxon>
    </lineage>
</organism>
<dbReference type="Proteomes" id="UP001497512">
    <property type="component" value="Chromosome 4"/>
</dbReference>
<evidence type="ECO:0000313" key="2">
    <source>
        <dbReference type="EMBL" id="CAK9224109.1"/>
    </source>
</evidence>
<evidence type="ECO:0000256" key="1">
    <source>
        <dbReference type="SAM" id="MobiDB-lite"/>
    </source>
</evidence>
<gene>
    <name evidence="2" type="ORF">CSSPTR1EN2_LOCUS17167</name>
</gene>
<dbReference type="EMBL" id="OZ019896">
    <property type="protein sequence ID" value="CAK9224109.1"/>
    <property type="molecule type" value="Genomic_DNA"/>
</dbReference>